<keyword evidence="6" id="KW-0695">RNA-directed DNA polymerase</keyword>
<dbReference type="InterPro" id="IPR043502">
    <property type="entry name" value="DNA/RNA_pol_sf"/>
</dbReference>
<dbReference type="Pfam" id="PF00075">
    <property type="entry name" value="RNase_H"/>
    <property type="match status" value="1"/>
</dbReference>
<keyword evidence="2" id="KW-0496">Mitochondrion</keyword>
<dbReference type="GO" id="GO:0004523">
    <property type="term" value="F:RNA-DNA hybrid ribonuclease activity"/>
    <property type="evidence" value="ECO:0007669"/>
    <property type="project" value="InterPro"/>
</dbReference>
<dbReference type="Proteomes" id="UP000030151">
    <property type="component" value="Unassembled WGS sequence"/>
</dbReference>
<dbReference type="Gene3D" id="3.30.420.10">
    <property type="entry name" value="Ribonuclease H-like superfamily/Ribonuclease H"/>
    <property type="match status" value="1"/>
</dbReference>
<gene>
    <name evidence="6" type="ORF">X797_011617</name>
</gene>
<keyword evidence="6" id="KW-0548">Nucleotidyltransferase</keyword>
<dbReference type="EMBL" id="JELW01000088">
    <property type="protein sequence ID" value="EXU95290.1"/>
    <property type="molecule type" value="Genomic_DNA"/>
</dbReference>
<dbReference type="GO" id="GO:0005739">
    <property type="term" value="C:mitochondrion"/>
    <property type="evidence" value="ECO:0007669"/>
    <property type="project" value="UniProtKB-SubCell"/>
</dbReference>
<organism evidence="6 7">
    <name type="scientific">Metarhizium robertsii</name>
    <dbReference type="NCBI Taxonomy" id="568076"/>
    <lineage>
        <taxon>Eukaryota</taxon>
        <taxon>Fungi</taxon>
        <taxon>Dikarya</taxon>
        <taxon>Ascomycota</taxon>
        <taxon>Pezizomycotina</taxon>
        <taxon>Sordariomycetes</taxon>
        <taxon>Hypocreomycetidae</taxon>
        <taxon>Hypocreales</taxon>
        <taxon>Clavicipitaceae</taxon>
        <taxon>Metarhizium</taxon>
    </lineage>
</organism>
<dbReference type="PROSITE" id="PS50879">
    <property type="entry name" value="RNASE_H_1"/>
    <property type="match status" value="1"/>
</dbReference>
<evidence type="ECO:0000256" key="3">
    <source>
        <dbReference type="SAM" id="MobiDB-lite"/>
    </source>
</evidence>
<dbReference type="HOGENOM" id="CLU_000680_23_3_1"/>
<dbReference type="SUPFAM" id="SSF53098">
    <property type="entry name" value="Ribonuclease H-like"/>
    <property type="match status" value="1"/>
</dbReference>
<proteinExistence type="predicted"/>
<name>A0A014MVQ3_9HYPO</name>
<dbReference type="InterPro" id="IPR000477">
    <property type="entry name" value="RT_dom"/>
</dbReference>
<dbReference type="InterPro" id="IPR002156">
    <property type="entry name" value="RNaseH_domain"/>
</dbReference>
<dbReference type="CDD" id="cd09276">
    <property type="entry name" value="Rnase_HI_RT_non_LTR"/>
    <property type="match status" value="1"/>
</dbReference>
<dbReference type="PANTHER" id="PTHR33481:SF1">
    <property type="entry name" value="ENDONUCLEASE_EXONUCLEASE_PHOSPHATASE DOMAIN-CONTAINING PROTEIN-RELATED"/>
    <property type="match status" value="1"/>
</dbReference>
<keyword evidence="6" id="KW-0808">Transferase</keyword>
<reference evidence="6 7" key="1">
    <citation type="submission" date="2014-02" db="EMBL/GenBank/DDBJ databases">
        <title>The genome sequence of the entomopathogenic fungus Metarhizium robertsii ARSEF 2575.</title>
        <authorList>
            <person name="Giuliano Garisto Donzelli B."/>
            <person name="Roe B.A."/>
            <person name="Macmil S.L."/>
            <person name="Krasnoff S.B."/>
            <person name="Gibson D.M."/>
        </authorList>
    </citation>
    <scope>NUCLEOTIDE SEQUENCE [LARGE SCALE GENOMIC DNA]</scope>
    <source>
        <strain evidence="6 7">ARSEF 2575</strain>
    </source>
</reference>
<dbReference type="PANTHER" id="PTHR33481">
    <property type="entry name" value="REVERSE TRANSCRIPTASE"/>
    <property type="match status" value="1"/>
</dbReference>
<accession>A0A014MVQ3</accession>
<dbReference type="Pfam" id="PF00078">
    <property type="entry name" value="RVT_1"/>
    <property type="match status" value="1"/>
</dbReference>
<sequence length="998" mass="111410">MEPKNEGDIDALVSSIVKALNAGIDASTPWSNPCSRSIAGFDQECKDICTEVQQLRRRWQQTRQDDDYEAYRQARNKKGRHIQKLLRNSHRQRVEEASSAKNGLWKLVKWAKNRQDISPACTPALAKPDGTLVHRPEEKAELLRQAFFPPPCQADLSDISGYQYPPSIECPDITLPEIEKAMRRAAPNKAPGADGIINGVLHQTLDILLPSLHKLFNACLQLGYCPQHFKEAVTVVLRKQGKDDYAQPKSYRPIALLNTLGKVMEAIMANRLAYLADVHHLLPSRHTGGRKLASTEHAIHFLLQRIHQAWSEGKVASLLLLDVSGAYDNVSHERLLHNLRKRRVSEKIVRWVASFLSDRSATLKMQEYTAPVTPIKTGIAQGSPFSPILYLFYNADLIEACMTPETEAVGYIDDVSILAVGPSAPRNCKTLKAIHRKAQDWATKHGSQFSPAKYELVHFTRDPKANSTHPLRLPHATIKASPSCKYLGIQMDTRLRWDYHREKMEAGATKRLSALSALASSTWGMGLVNLRQVYRAMIIPQMLYGCSAWHVPGKGRINRGAYMIATIRKIQRRAAQVITGAFRTTAGAAVDVEAHLLPVQQQLEQTALETAMRIQRALYRDEHSPLDQLSSILEHKYDLKLDKLEKRKPHVVPPWWIPPFVCINESAEGAIEEHDATDPETICVYTDGSGINGHVGAAAITLEPHIHGLPNKRTEYMGASSKSTVYAAELRGLVLALQMVLDINAATNTPGKCVIFTDNQAAIQAMRNPKSPSGQYILAEAIQAFDKLRDLGWEIQFRWIPAHVGVPGNEAADKAAKEATGYDPSQQASVDPPQEPNWLQTLTATTKSIIRTTMKEEWKQSWVKAKHGRELFRLGIRPGKKSLNTHTDKHRAISSVITQMRTGKIGLLAYLHGINRADTDKCPCGYGTQTVRHILLECRDWTEERVKMWAGKRPCVDIKRILCSSSMAVQAAKMILRTGLLGQFQAVPSTVLQYTQSA</sequence>
<dbReference type="InterPro" id="IPR036397">
    <property type="entry name" value="RNaseH_sf"/>
</dbReference>
<evidence type="ECO:0000313" key="7">
    <source>
        <dbReference type="Proteomes" id="UP000030151"/>
    </source>
</evidence>
<evidence type="ECO:0000313" key="6">
    <source>
        <dbReference type="EMBL" id="EXU95290.1"/>
    </source>
</evidence>
<evidence type="ECO:0000259" key="5">
    <source>
        <dbReference type="PROSITE" id="PS50879"/>
    </source>
</evidence>
<feature type="domain" description="RNase H type-1" evidence="5">
    <location>
        <begin position="678"/>
        <end position="821"/>
    </location>
</feature>
<dbReference type="InterPro" id="IPR012337">
    <property type="entry name" value="RNaseH-like_sf"/>
</dbReference>
<comment type="subcellular location">
    <subcellularLocation>
        <location evidence="1">Mitochondrion</location>
    </subcellularLocation>
</comment>
<feature type="region of interest" description="Disordered" evidence="3">
    <location>
        <begin position="811"/>
        <end position="837"/>
    </location>
</feature>
<evidence type="ECO:0000256" key="2">
    <source>
        <dbReference type="ARBA" id="ARBA00023128"/>
    </source>
</evidence>
<dbReference type="OrthoDB" id="4927418at2759"/>
<evidence type="ECO:0000256" key="1">
    <source>
        <dbReference type="ARBA" id="ARBA00004173"/>
    </source>
</evidence>
<comment type="caution">
    <text evidence="6">The sequence shown here is derived from an EMBL/GenBank/DDBJ whole genome shotgun (WGS) entry which is preliminary data.</text>
</comment>
<dbReference type="CDD" id="cd01650">
    <property type="entry name" value="RT_nLTR_like"/>
    <property type="match status" value="1"/>
</dbReference>
<feature type="domain" description="Reverse transcriptase" evidence="4">
    <location>
        <begin position="218"/>
        <end position="491"/>
    </location>
</feature>
<dbReference type="SUPFAM" id="SSF56672">
    <property type="entry name" value="DNA/RNA polymerases"/>
    <property type="match status" value="1"/>
</dbReference>
<dbReference type="AlphaFoldDB" id="A0A014MVQ3"/>
<dbReference type="GO" id="GO:0003964">
    <property type="term" value="F:RNA-directed DNA polymerase activity"/>
    <property type="evidence" value="ECO:0007669"/>
    <property type="project" value="UniProtKB-KW"/>
</dbReference>
<dbReference type="PROSITE" id="PS50878">
    <property type="entry name" value="RT_POL"/>
    <property type="match status" value="1"/>
</dbReference>
<protein>
    <submittedName>
        <fullName evidence="6">Reverse transcriptase domain protein</fullName>
    </submittedName>
</protein>
<evidence type="ECO:0000259" key="4">
    <source>
        <dbReference type="PROSITE" id="PS50878"/>
    </source>
</evidence>
<dbReference type="GO" id="GO:0003676">
    <property type="term" value="F:nucleic acid binding"/>
    <property type="evidence" value="ECO:0007669"/>
    <property type="project" value="InterPro"/>
</dbReference>